<evidence type="ECO:0000256" key="1">
    <source>
        <dbReference type="ARBA" id="ARBA00012513"/>
    </source>
</evidence>
<evidence type="ECO:0000256" key="5">
    <source>
        <dbReference type="ARBA" id="ARBA00022777"/>
    </source>
</evidence>
<proteinExistence type="predicted"/>
<dbReference type="InterPro" id="IPR017441">
    <property type="entry name" value="Protein_kinase_ATP_BS"/>
</dbReference>
<evidence type="ECO:0000256" key="8">
    <source>
        <dbReference type="SAM" id="MobiDB-lite"/>
    </source>
</evidence>
<dbReference type="PROSITE" id="PS00108">
    <property type="entry name" value="PROTEIN_KINASE_ST"/>
    <property type="match status" value="1"/>
</dbReference>
<keyword evidence="6 7" id="KW-0067">ATP-binding</keyword>
<evidence type="ECO:0000256" key="2">
    <source>
        <dbReference type="ARBA" id="ARBA00022527"/>
    </source>
</evidence>
<dbReference type="InterPro" id="IPR011009">
    <property type="entry name" value="Kinase-like_dom_sf"/>
</dbReference>
<protein>
    <recommendedName>
        <fullName evidence="1">non-specific serine/threonine protein kinase</fullName>
        <ecNumber evidence="1">2.7.11.1</ecNumber>
    </recommendedName>
</protein>
<evidence type="ECO:0000256" key="9">
    <source>
        <dbReference type="SAM" id="Phobius"/>
    </source>
</evidence>
<keyword evidence="5" id="KW-0418">Kinase</keyword>
<sequence length="493" mass="51549">MTEPPAEPITSGMLDGRYVLGRCVGQGGMARVYRAEDVVLGRTVAIKIMRTEAEHPAIPPRARTEMSLLASLNHPSLVTLFDAKVVPGQPEYLVMEFVEGTSLAVALQDGPLDAAETAGIAAELASGLDTVHRAGIVHRDVKPSNVLLAASTTPGRRFWPKLADFGVAYLADSTRHTSPGTVIGTAAYLAPEQVRGEPAGPPADVYALGLLLLETITGDRAFPEASGIGRVMARLVETPEIPVWLGPEWSELIASMIAREPADRPTAAQVACRARSLPRDVVRPARPATATLDEDTQAFDAMAAAPAVVGAASAPTALQDHVPRTRRASRSARRTRRMRVWLLAGAATAVVAVHILVGALWAGGTPGEAPAPEQTLTEPTTPAPAELVADDDSDSAVVTVDQPDDQTSTTDTPTQSVAPAQPASGVAPANTQDAGDEPSQRAQDRANEKAKERAADEAAVHGKTPNVGKGQENAMDKDKNGKNDNGKGKGAKG</sequence>
<dbReference type="EC" id="2.7.11.1" evidence="1"/>
<dbReference type="PROSITE" id="PS00107">
    <property type="entry name" value="PROTEIN_KINASE_ATP"/>
    <property type="match status" value="1"/>
</dbReference>
<dbReference type="PROSITE" id="PS50011">
    <property type="entry name" value="PROTEIN_KINASE_DOM"/>
    <property type="match status" value="1"/>
</dbReference>
<keyword evidence="3" id="KW-0808">Transferase</keyword>
<dbReference type="SUPFAM" id="SSF56112">
    <property type="entry name" value="Protein kinase-like (PK-like)"/>
    <property type="match status" value="1"/>
</dbReference>
<dbReference type="PANTHER" id="PTHR43289:SF6">
    <property type="entry name" value="SERINE_THREONINE-PROTEIN KINASE NEKL-3"/>
    <property type="match status" value="1"/>
</dbReference>
<evidence type="ECO:0000256" key="4">
    <source>
        <dbReference type="ARBA" id="ARBA00022741"/>
    </source>
</evidence>
<dbReference type="CDD" id="cd14014">
    <property type="entry name" value="STKc_PknB_like"/>
    <property type="match status" value="1"/>
</dbReference>
<evidence type="ECO:0000256" key="7">
    <source>
        <dbReference type="PROSITE-ProRule" id="PRU10141"/>
    </source>
</evidence>
<feature type="compositionally biased region" description="Low complexity" evidence="8">
    <location>
        <begin position="395"/>
        <end position="417"/>
    </location>
</feature>
<evidence type="ECO:0000313" key="11">
    <source>
        <dbReference type="EMBL" id="OAH50728.1"/>
    </source>
</evidence>
<keyword evidence="9" id="KW-0812">Transmembrane</keyword>
<dbReference type="SMART" id="SM00220">
    <property type="entry name" value="S_TKc"/>
    <property type="match status" value="1"/>
</dbReference>
<comment type="caution">
    <text evidence="11">The sequence shown here is derived from an EMBL/GenBank/DDBJ whole genome shotgun (WGS) entry which is preliminary data.</text>
</comment>
<feature type="compositionally biased region" description="Basic and acidic residues" evidence="8">
    <location>
        <begin position="438"/>
        <end position="460"/>
    </location>
</feature>
<dbReference type="GO" id="GO:0004674">
    <property type="term" value="F:protein serine/threonine kinase activity"/>
    <property type="evidence" value="ECO:0007669"/>
    <property type="project" value="UniProtKB-KW"/>
</dbReference>
<feature type="compositionally biased region" description="Low complexity" evidence="8">
    <location>
        <begin position="368"/>
        <end position="387"/>
    </location>
</feature>
<evidence type="ECO:0000256" key="6">
    <source>
        <dbReference type="ARBA" id="ARBA00022840"/>
    </source>
</evidence>
<dbReference type="InterPro" id="IPR008271">
    <property type="entry name" value="Ser/Thr_kinase_AS"/>
</dbReference>
<evidence type="ECO:0000256" key="3">
    <source>
        <dbReference type="ARBA" id="ARBA00022679"/>
    </source>
</evidence>
<evidence type="ECO:0000259" key="10">
    <source>
        <dbReference type="PROSITE" id="PS50011"/>
    </source>
</evidence>
<keyword evidence="9" id="KW-1133">Transmembrane helix</keyword>
<feature type="compositionally biased region" description="Basic and acidic residues" evidence="8">
    <location>
        <begin position="474"/>
        <end position="487"/>
    </location>
</feature>
<feature type="domain" description="Protein kinase" evidence="10">
    <location>
        <begin position="18"/>
        <end position="277"/>
    </location>
</feature>
<dbReference type="Pfam" id="PF00069">
    <property type="entry name" value="Pkinase"/>
    <property type="match status" value="1"/>
</dbReference>
<name>A0A177KBE9_9MICO</name>
<feature type="binding site" evidence="7">
    <location>
        <position position="47"/>
    </location>
    <ligand>
        <name>ATP</name>
        <dbReference type="ChEBI" id="CHEBI:30616"/>
    </ligand>
</feature>
<reference evidence="11 12" key="1">
    <citation type="submission" date="2016-02" db="EMBL/GenBank/DDBJ databases">
        <authorList>
            <person name="Wen L."/>
            <person name="He K."/>
            <person name="Yang H."/>
        </authorList>
    </citation>
    <scope>NUCLEOTIDE SEQUENCE [LARGE SCALE GENOMIC DNA]</scope>
    <source>
        <strain evidence="11 12">CD11_3</strain>
    </source>
</reference>
<dbReference type="Gene3D" id="1.10.510.10">
    <property type="entry name" value="Transferase(Phosphotransferase) domain 1"/>
    <property type="match status" value="1"/>
</dbReference>
<keyword evidence="9" id="KW-0472">Membrane</keyword>
<feature type="transmembrane region" description="Helical" evidence="9">
    <location>
        <begin position="340"/>
        <end position="362"/>
    </location>
</feature>
<dbReference type="AlphaFoldDB" id="A0A177KBE9"/>
<keyword evidence="2" id="KW-0723">Serine/threonine-protein kinase</keyword>
<dbReference type="GO" id="GO:0005524">
    <property type="term" value="F:ATP binding"/>
    <property type="evidence" value="ECO:0007669"/>
    <property type="project" value="UniProtKB-UniRule"/>
</dbReference>
<evidence type="ECO:0000313" key="12">
    <source>
        <dbReference type="Proteomes" id="UP000076998"/>
    </source>
</evidence>
<dbReference type="Proteomes" id="UP000076998">
    <property type="component" value="Unassembled WGS sequence"/>
</dbReference>
<keyword evidence="4 7" id="KW-0547">Nucleotide-binding</keyword>
<organism evidence="11 12">
    <name type="scientific">Microbacterium oleivorans</name>
    <dbReference type="NCBI Taxonomy" id="273677"/>
    <lineage>
        <taxon>Bacteria</taxon>
        <taxon>Bacillati</taxon>
        <taxon>Actinomycetota</taxon>
        <taxon>Actinomycetes</taxon>
        <taxon>Micrococcales</taxon>
        <taxon>Microbacteriaceae</taxon>
        <taxon>Microbacterium</taxon>
    </lineage>
</organism>
<dbReference type="InterPro" id="IPR000719">
    <property type="entry name" value="Prot_kinase_dom"/>
</dbReference>
<dbReference type="PANTHER" id="PTHR43289">
    <property type="entry name" value="MITOGEN-ACTIVATED PROTEIN KINASE KINASE KINASE 20-RELATED"/>
    <property type="match status" value="1"/>
</dbReference>
<accession>A0A177KBE9</accession>
<dbReference type="RefSeq" id="WP_064001244.1">
    <property type="nucleotide sequence ID" value="NZ_LSTV01000001.1"/>
</dbReference>
<dbReference type="EMBL" id="LSTV01000001">
    <property type="protein sequence ID" value="OAH50728.1"/>
    <property type="molecule type" value="Genomic_DNA"/>
</dbReference>
<feature type="region of interest" description="Disordered" evidence="8">
    <location>
        <begin position="366"/>
        <end position="493"/>
    </location>
</feature>
<dbReference type="Gene3D" id="3.30.200.20">
    <property type="entry name" value="Phosphorylase Kinase, domain 1"/>
    <property type="match status" value="1"/>
</dbReference>
<gene>
    <name evidence="11" type="ORF">AYL44_00080</name>
</gene>